<protein>
    <recommendedName>
        <fullName evidence="2">diguanylate cyclase</fullName>
        <ecNumber evidence="2">2.7.7.65</ecNumber>
    </recommendedName>
</protein>
<organism evidence="6 7">
    <name type="scientific">Photobacterium indicum</name>
    <dbReference type="NCBI Taxonomy" id="81447"/>
    <lineage>
        <taxon>Bacteria</taxon>
        <taxon>Pseudomonadati</taxon>
        <taxon>Pseudomonadota</taxon>
        <taxon>Gammaproteobacteria</taxon>
        <taxon>Vibrionales</taxon>
        <taxon>Vibrionaceae</taxon>
        <taxon>Photobacterium</taxon>
    </lineage>
</organism>
<evidence type="ECO:0000313" key="7">
    <source>
        <dbReference type="Proteomes" id="UP000241803"/>
    </source>
</evidence>
<dbReference type="InterPro" id="IPR043128">
    <property type="entry name" value="Rev_trsase/Diguanyl_cyclase"/>
</dbReference>
<dbReference type="PROSITE" id="PS50887">
    <property type="entry name" value="GGDEF"/>
    <property type="match status" value="1"/>
</dbReference>
<dbReference type="GO" id="GO:0052621">
    <property type="term" value="F:diguanylate cyclase activity"/>
    <property type="evidence" value="ECO:0007669"/>
    <property type="project" value="UniProtKB-EC"/>
</dbReference>
<comment type="caution">
    <text evidence="6">The sequence shown here is derived from an EMBL/GenBank/DDBJ whole genome shotgun (WGS) entry which is preliminary data.</text>
</comment>
<evidence type="ECO:0000313" key="6">
    <source>
        <dbReference type="EMBL" id="PSV48664.1"/>
    </source>
</evidence>
<dbReference type="NCBIfam" id="TIGR00254">
    <property type="entry name" value="GGDEF"/>
    <property type="match status" value="1"/>
</dbReference>
<evidence type="ECO:0000256" key="4">
    <source>
        <dbReference type="SAM" id="Phobius"/>
    </source>
</evidence>
<dbReference type="RefSeq" id="WP_107253235.1">
    <property type="nucleotide sequence ID" value="NZ_PYOC01000002.1"/>
</dbReference>
<name>A0A2T3LBJ4_9GAMM</name>
<keyword evidence="4" id="KW-1133">Transmembrane helix</keyword>
<reference evidence="6 7" key="1">
    <citation type="submission" date="2018-03" db="EMBL/GenBank/DDBJ databases">
        <title>Whole genome sequencing of Histamine producing bacteria.</title>
        <authorList>
            <person name="Butler K."/>
        </authorList>
    </citation>
    <scope>NUCLEOTIDE SEQUENCE [LARGE SCALE GENOMIC DNA]</scope>
    <source>
        <strain evidence="6 7">ATCC 19614</strain>
    </source>
</reference>
<comment type="cofactor">
    <cofactor evidence="1">
        <name>Mg(2+)</name>
        <dbReference type="ChEBI" id="CHEBI:18420"/>
    </cofactor>
</comment>
<accession>A0A2T3LBJ4</accession>
<keyword evidence="4" id="KW-0812">Transmembrane</keyword>
<keyword evidence="7" id="KW-1185">Reference proteome</keyword>
<dbReference type="SUPFAM" id="SSF55073">
    <property type="entry name" value="Nucleotide cyclase"/>
    <property type="match status" value="1"/>
</dbReference>
<gene>
    <name evidence="6" type="ORF">C9J47_09155</name>
</gene>
<dbReference type="Pfam" id="PF00990">
    <property type="entry name" value="GGDEF"/>
    <property type="match status" value="1"/>
</dbReference>
<dbReference type="FunFam" id="3.30.70.270:FF:000001">
    <property type="entry name" value="Diguanylate cyclase domain protein"/>
    <property type="match status" value="1"/>
</dbReference>
<comment type="catalytic activity">
    <reaction evidence="3">
        <text>2 GTP = 3',3'-c-di-GMP + 2 diphosphate</text>
        <dbReference type="Rhea" id="RHEA:24898"/>
        <dbReference type="ChEBI" id="CHEBI:33019"/>
        <dbReference type="ChEBI" id="CHEBI:37565"/>
        <dbReference type="ChEBI" id="CHEBI:58805"/>
        <dbReference type="EC" id="2.7.7.65"/>
    </reaction>
</comment>
<dbReference type="EMBL" id="PYOC01000002">
    <property type="protein sequence ID" value="PSV48664.1"/>
    <property type="molecule type" value="Genomic_DNA"/>
</dbReference>
<sequence>MKAIAERNRAFAVLFLVLLISVFTAYHYPYATPNAVDIVLEITNVSAFIYLLLTFEQLREDSGIYKVLFLSMSLLVVGNSIDLLDEFFVIDGILDITEDIVKSLGFILFIFACIHWVKHHKQQLAHMRHLAEIDSLTGVPNRRTFLKLTAEYFELNEKDSLHVSLFVIDVDDFKDINDTYGHPFGDEILIEIANTIKLALRKGDYVARLGGEEFVVFLKDADSEEATVTAERIRLNVQNLNIYHNYKYVKCTVSIGISTSSRHLLGFEELYHRADEAMYKAKSLGKNCYCSYT</sequence>
<dbReference type="PANTHER" id="PTHR45138:SF9">
    <property type="entry name" value="DIGUANYLATE CYCLASE DGCM-RELATED"/>
    <property type="match status" value="1"/>
</dbReference>
<feature type="transmembrane region" description="Helical" evidence="4">
    <location>
        <begin position="35"/>
        <end position="55"/>
    </location>
</feature>
<proteinExistence type="predicted"/>
<dbReference type="Gene3D" id="3.30.70.270">
    <property type="match status" value="1"/>
</dbReference>
<feature type="transmembrane region" description="Helical" evidence="4">
    <location>
        <begin position="100"/>
        <end position="117"/>
    </location>
</feature>
<evidence type="ECO:0000256" key="2">
    <source>
        <dbReference type="ARBA" id="ARBA00012528"/>
    </source>
</evidence>
<feature type="transmembrane region" description="Helical" evidence="4">
    <location>
        <begin position="67"/>
        <end position="88"/>
    </location>
</feature>
<dbReference type="InterPro" id="IPR000160">
    <property type="entry name" value="GGDEF_dom"/>
</dbReference>
<evidence type="ECO:0000256" key="1">
    <source>
        <dbReference type="ARBA" id="ARBA00001946"/>
    </source>
</evidence>
<dbReference type="CDD" id="cd01949">
    <property type="entry name" value="GGDEF"/>
    <property type="match status" value="1"/>
</dbReference>
<dbReference type="PANTHER" id="PTHR45138">
    <property type="entry name" value="REGULATORY COMPONENTS OF SENSORY TRANSDUCTION SYSTEM"/>
    <property type="match status" value="1"/>
</dbReference>
<dbReference type="SMART" id="SM00267">
    <property type="entry name" value="GGDEF"/>
    <property type="match status" value="1"/>
</dbReference>
<dbReference type="InterPro" id="IPR050469">
    <property type="entry name" value="Diguanylate_Cyclase"/>
</dbReference>
<dbReference type="InterPro" id="IPR029787">
    <property type="entry name" value="Nucleotide_cyclase"/>
</dbReference>
<keyword evidence="4" id="KW-0472">Membrane</keyword>
<feature type="domain" description="GGDEF" evidence="5">
    <location>
        <begin position="161"/>
        <end position="293"/>
    </location>
</feature>
<evidence type="ECO:0000259" key="5">
    <source>
        <dbReference type="PROSITE" id="PS50887"/>
    </source>
</evidence>
<dbReference type="Proteomes" id="UP000241803">
    <property type="component" value="Unassembled WGS sequence"/>
</dbReference>
<evidence type="ECO:0000256" key="3">
    <source>
        <dbReference type="ARBA" id="ARBA00034247"/>
    </source>
</evidence>
<dbReference type="EC" id="2.7.7.65" evidence="2"/>
<dbReference type="AlphaFoldDB" id="A0A2T3LBJ4"/>